<organism evidence="1 2">
    <name type="scientific">Pyropia yezoensis</name>
    <name type="common">Susabi-nori</name>
    <name type="synonym">Porphyra yezoensis</name>
    <dbReference type="NCBI Taxonomy" id="2788"/>
    <lineage>
        <taxon>Eukaryota</taxon>
        <taxon>Rhodophyta</taxon>
        <taxon>Bangiophyceae</taxon>
        <taxon>Bangiales</taxon>
        <taxon>Bangiaceae</taxon>
        <taxon>Pyropia</taxon>
    </lineage>
</organism>
<gene>
    <name evidence="1" type="ORF">I4F81_004955</name>
</gene>
<evidence type="ECO:0000313" key="1">
    <source>
        <dbReference type="EMBL" id="KAK1862381.1"/>
    </source>
</evidence>
<dbReference type="Proteomes" id="UP000798662">
    <property type="component" value="Chromosome 1"/>
</dbReference>
<dbReference type="EMBL" id="CM020618">
    <property type="protein sequence ID" value="KAK1862381.1"/>
    <property type="molecule type" value="Genomic_DNA"/>
</dbReference>
<evidence type="ECO:0000313" key="2">
    <source>
        <dbReference type="Proteomes" id="UP000798662"/>
    </source>
</evidence>
<reference evidence="1" key="1">
    <citation type="submission" date="2019-11" db="EMBL/GenBank/DDBJ databases">
        <title>Nori genome reveals adaptations in red seaweeds to the harsh intertidal environment.</title>
        <authorList>
            <person name="Wang D."/>
            <person name="Mao Y."/>
        </authorList>
    </citation>
    <scope>NUCLEOTIDE SEQUENCE</scope>
    <source>
        <tissue evidence="1">Gametophyte</tissue>
    </source>
</reference>
<sequence>MMSFVTCVHGGLPVRLFHRALTRAAPLLQRPFARLRAGHLGQSLVMASVPPSCDDRQTEAGADADDDDGLMLDEDGWAALEAARGAPAWVELERDAETQLPPPLVRTEAAEAAIKELMACKFQGAAINDMNAVSLRVFRPTPGFVTSVDVNALLEPLLTYWLALYKAATKEGVYISSDNDRIALIYLKASPGVGKTHFFNLLCRVQEIVESFDRLPAAEQRRLKQHREALEWASSNVVFPLSFNGLCRIDVTVEAALVKMRAKVHDGLAPYLPALLRFLFVALFPFHTKASWLLFRKTCSEALKAGKLTAADLNLAVDKLFRRLQDDTAGGSVVLLVDEIGACDGLPKGSYKPNSSAGEGMRTFLSDFAEQRSGPASFSSLMHGLMTVQSTPLSIRPVVSGYSLQLVSPIMAARFLLPALQEFYRRGSQLVVGGKVAFGSLRDRDQPLDSIAGRARLSALARYCSATTCGHARLLAYFDLILRSRSSADLSLDSDENTGEDLGKLLDEATKKSGLMCSSLTFGDKELVLVATLFLGSLVDTTDKVRVGSNRMSWDQLGVNGKVILSGEDVCRPLLPASSFVGNVRKSRSSGAMMAALKKMVACQPNDIGSIWEDFHLWWEVAASQARALIHGKTSNCTVSDVYATSREIPDPSHGPLPSRHNFCGKGDVLRKMELHFAIPKTTVAARDLTVLLKMAEDRSKHRELLQTVWRTSAGHPGVDGVMFVSYAADYGVRKTGDLFMILLSLKSTSPGMDGAFSKSTIEDGWNKTKAVFGPSWERWADRHALVFVLRRRGSTNLTGKDRYAASTVVCDMDGLEDVYGRVVRDVAMSLELLHKTELLF</sequence>
<proteinExistence type="predicted"/>
<keyword evidence="2" id="KW-1185">Reference proteome</keyword>
<comment type="caution">
    <text evidence="1">The sequence shown here is derived from an EMBL/GenBank/DDBJ whole genome shotgun (WGS) entry which is preliminary data.</text>
</comment>
<name>A0ACC3BWH3_PYRYE</name>
<accession>A0ACC3BWH3</accession>
<protein>
    <submittedName>
        <fullName evidence="1">Uncharacterized protein</fullName>
    </submittedName>
</protein>